<feature type="region of interest" description="Disordered" evidence="1">
    <location>
        <begin position="45"/>
        <end position="84"/>
    </location>
</feature>
<protein>
    <recommendedName>
        <fullName evidence="5">DUF2510 domain-containing protein</fullName>
    </recommendedName>
</protein>
<sequence>MDEGGVDVVDALADAVESLDGVRGGRVSHAHDFIGSGPGGFPCDAGFERPCPEQGNGSPRAEALGFGGHPLATESPHGSPPPIPVSAPATPLPLRFNRPQGWPEPSVDWLAANQGWDPPVGWAPAPGVAPAPAGWVWWARDEVGWKAMTGGVTSRFRNGAVVSAVVFAVGGLLTVLPATLHLTVSFFFWGR</sequence>
<proteinExistence type="predicted"/>
<keyword evidence="2" id="KW-0812">Transmembrane</keyword>
<accession>A0ABN6XT61</accession>
<keyword evidence="2" id="KW-1133">Transmembrane helix</keyword>
<dbReference type="EMBL" id="AP027732">
    <property type="protein sequence ID" value="BDZ48118.1"/>
    <property type="molecule type" value="Genomic_DNA"/>
</dbReference>
<dbReference type="Proteomes" id="UP001321486">
    <property type="component" value="Chromosome"/>
</dbReference>
<evidence type="ECO:0000256" key="2">
    <source>
        <dbReference type="SAM" id="Phobius"/>
    </source>
</evidence>
<evidence type="ECO:0008006" key="5">
    <source>
        <dbReference type="Google" id="ProtNLM"/>
    </source>
</evidence>
<organism evidence="3 4">
    <name type="scientific">Frondihabitans sucicola</name>
    <dbReference type="NCBI Taxonomy" id="1268041"/>
    <lineage>
        <taxon>Bacteria</taxon>
        <taxon>Bacillati</taxon>
        <taxon>Actinomycetota</taxon>
        <taxon>Actinomycetes</taxon>
        <taxon>Micrococcales</taxon>
        <taxon>Microbacteriaceae</taxon>
        <taxon>Frondihabitans</taxon>
    </lineage>
</organism>
<evidence type="ECO:0000313" key="3">
    <source>
        <dbReference type="EMBL" id="BDZ48118.1"/>
    </source>
</evidence>
<keyword evidence="2" id="KW-0472">Membrane</keyword>
<feature type="transmembrane region" description="Helical" evidence="2">
    <location>
        <begin position="164"/>
        <end position="189"/>
    </location>
</feature>
<evidence type="ECO:0000313" key="4">
    <source>
        <dbReference type="Proteomes" id="UP001321486"/>
    </source>
</evidence>
<gene>
    <name evidence="3" type="ORF">GCM10025867_03590</name>
</gene>
<keyword evidence="4" id="KW-1185">Reference proteome</keyword>
<name>A0ABN6XT61_9MICO</name>
<reference evidence="4" key="1">
    <citation type="journal article" date="2019" name="Int. J. Syst. Evol. Microbiol.">
        <title>The Global Catalogue of Microorganisms (GCM) 10K type strain sequencing project: providing services to taxonomists for standard genome sequencing and annotation.</title>
        <authorList>
            <consortium name="The Broad Institute Genomics Platform"/>
            <consortium name="The Broad Institute Genome Sequencing Center for Infectious Disease"/>
            <person name="Wu L."/>
            <person name="Ma J."/>
        </authorList>
    </citation>
    <scope>NUCLEOTIDE SEQUENCE [LARGE SCALE GENOMIC DNA]</scope>
    <source>
        <strain evidence="4">NBRC 108728</strain>
    </source>
</reference>
<evidence type="ECO:0000256" key="1">
    <source>
        <dbReference type="SAM" id="MobiDB-lite"/>
    </source>
</evidence>